<proteinExistence type="predicted"/>
<name>A0AAD3P250_9RHOB</name>
<accession>A0AAD3P250</accession>
<dbReference type="AlphaFoldDB" id="A0AAD3P250"/>
<dbReference type="SUPFAM" id="SSF55486">
    <property type="entry name" value="Metalloproteases ('zincins'), catalytic domain"/>
    <property type="match status" value="1"/>
</dbReference>
<organism evidence="1 2">
    <name type="scientific">Paracoccus kondratievae</name>
    <dbReference type="NCBI Taxonomy" id="135740"/>
    <lineage>
        <taxon>Bacteria</taxon>
        <taxon>Pseudomonadati</taxon>
        <taxon>Pseudomonadota</taxon>
        <taxon>Alphaproteobacteria</taxon>
        <taxon>Rhodobacterales</taxon>
        <taxon>Paracoccaceae</taxon>
        <taxon>Paracoccus</taxon>
    </lineage>
</organism>
<dbReference type="Gene3D" id="3.40.390.10">
    <property type="entry name" value="Collagenase (Catalytic Domain)"/>
    <property type="match status" value="1"/>
</dbReference>
<reference evidence="1" key="1">
    <citation type="journal article" date="2014" name="Int. J. Syst. Evol. Microbiol.">
        <title>Complete genome sequence of Corynebacterium casei LMG S-19264T (=DSM 44701T), isolated from a smear-ripened cheese.</title>
        <authorList>
            <consortium name="US DOE Joint Genome Institute (JGI-PGF)"/>
            <person name="Walter F."/>
            <person name="Albersmeier A."/>
            <person name="Kalinowski J."/>
            <person name="Ruckert C."/>
        </authorList>
    </citation>
    <scope>NUCLEOTIDE SEQUENCE</scope>
    <source>
        <strain evidence="1">VKM B-2222</strain>
    </source>
</reference>
<gene>
    <name evidence="1" type="ORF">GCM10017635_35460</name>
</gene>
<evidence type="ECO:0000313" key="1">
    <source>
        <dbReference type="EMBL" id="GLK66069.1"/>
    </source>
</evidence>
<dbReference type="Proteomes" id="UP001143349">
    <property type="component" value="Unassembled WGS sequence"/>
</dbReference>
<evidence type="ECO:0000313" key="2">
    <source>
        <dbReference type="Proteomes" id="UP001143349"/>
    </source>
</evidence>
<dbReference type="InterPro" id="IPR024079">
    <property type="entry name" value="MetalloPept_cat_dom_sf"/>
</dbReference>
<keyword evidence="2" id="KW-1185">Reference proteome</keyword>
<sequence>MESQGCGRRSFDVRSRGVLNVDLPGPSAEGRQFARKALPAWEAVAGITFSRDPGLCATIHITFGDYGQDAVLHQ</sequence>
<dbReference type="GO" id="GO:0008237">
    <property type="term" value="F:metallopeptidase activity"/>
    <property type="evidence" value="ECO:0007669"/>
    <property type="project" value="InterPro"/>
</dbReference>
<comment type="caution">
    <text evidence="1">The sequence shown here is derived from an EMBL/GenBank/DDBJ whole genome shotgun (WGS) entry which is preliminary data.</text>
</comment>
<protein>
    <submittedName>
        <fullName evidence="1">Uncharacterized protein</fullName>
    </submittedName>
</protein>
<reference evidence="1" key="2">
    <citation type="submission" date="2023-01" db="EMBL/GenBank/DDBJ databases">
        <authorList>
            <person name="Sun Q."/>
            <person name="Evtushenko L."/>
        </authorList>
    </citation>
    <scope>NUCLEOTIDE SEQUENCE</scope>
    <source>
        <strain evidence="1">VKM B-2222</strain>
    </source>
</reference>
<dbReference type="EMBL" id="BSFH01000098">
    <property type="protein sequence ID" value="GLK66069.1"/>
    <property type="molecule type" value="Genomic_DNA"/>
</dbReference>